<protein>
    <submittedName>
        <fullName evidence="1">Uncharacterized protein</fullName>
    </submittedName>
</protein>
<accession>A0A075I5M0</accession>
<name>A0A075I5M0_9ARCH</name>
<dbReference type="EMBL" id="KF901245">
    <property type="protein sequence ID" value="AIF23931.1"/>
    <property type="molecule type" value="Genomic_DNA"/>
</dbReference>
<reference evidence="1" key="1">
    <citation type="journal article" date="2014" name="Genome Biol. Evol.">
        <title>Pangenome evidence for extensive interdomain horizontal transfer affecting lineage core and shell genes in uncultured planktonic thaumarchaeota and euryarchaeota.</title>
        <authorList>
            <person name="Deschamps P."/>
            <person name="Zivanovic Y."/>
            <person name="Moreira D."/>
            <person name="Rodriguez-Valera F."/>
            <person name="Lopez-Garcia P."/>
        </authorList>
    </citation>
    <scope>NUCLEOTIDE SEQUENCE</scope>
</reference>
<sequence>MSQPSFSDFYKSLLILVKTFEEKNTILRVEEDLAINIIRIFGESIDSVSRAKNGLEDVLELAYTTAEHHPYWGLLYNCSQISKSILEKWDDELTKEDLGEIRWIISELENSCSKLEDKLKKQDSRDK</sequence>
<evidence type="ECO:0000313" key="1">
    <source>
        <dbReference type="EMBL" id="AIF23931.1"/>
    </source>
</evidence>
<organism evidence="1">
    <name type="scientific">uncultured marine thaumarchaeote SAT1000_22_C02</name>
    <dbReference type="NCBI Taxonomy" id="1456394"/>
    <lineage>
        <taxon>Archaea</taxon>
        <taxon>Nitrososphaerota</taxon>
        <taxon>environmental samples</taxon>
    </lineage>
</organism>
<dbReference type="AlphaFoldDB" id="A0A075I5M0"/>
<proteinExistence type="predicted"/>